<dbReference type="OrthoDB" id="3509937at2"/>
<accession>A0A5S4GI69</accession>
<evidence type="ECO:0000256" key="1">
    <source>
        <dbReference type="SAM" id="SignalP"/>
    </source>
</evidence>
<evidence type="ECO:0000313" key="2">
    <source>
        <dbReference type="EMBL" id="TMR32214.1"/>
    </source>
</evidence>
<dbReference type="InterPro" id="IPR033116">
    <property type="entry name" value="TRYPSIN_SER"/>
</dbReference>
<name>A0A5S4GI69_9ACTN</name>
<comment type="caution">
    <text evidence="2">The sequence shown here is derived from an EMBL/GenBank/DDBJ whole genome shotgun (WGS) entry which is preliminary data.</text>
</comment>
<dbReference type="GO" id="GO:0006508">
    <property type="term" value="P:proteolysis"/>
    <property type="evidence" value="ECO:0007669"/>
    <property type="project" value="InterPro"/>
</dbReference>
<feature type="signal peptide" evidence="1">
    <location>
        <begin position="1"/>
        <end position="26"/>
    </location>
</feature>
<sequence length="434" mass="45472">MRFAKGVSASLSALVLALTPLLPASADQPAPAFEPVPRAPGQVSLETQEAANEINAMVEASPEKYTGVRITGPDTVTVAMPPGSDFEQRSSAVRGSAQRAAGAQPVSIEVEESGRSLADAQRTQAEIGELIRAGTYQDKIIGVGIDPARGIAVAYAIGDSDAARIDLKERFGDSVAFRLTDQLQVTERDRSRDSAPHYAAAGYRRWNPEHTGEAGRCSTSFPVLKDGIRHMLTAGHCMPGGTNYPRAWAATFTTATPPSTSYYFGAMVTTTVGGEASAITDGTQDLYGDFALLHGSSYVNAVYNCANLSGSCSSLLVGDVSWSTPANGTSVCTSGIRTGQICRRIVTDASWEGLVGGVYMRHLAFIQSDQDGDGQYDCTTTMPGDSGGAVYQGMSGSSMVRAMGIITGGDACSSVYTKLTGVKAWNSAISMPLN</sequence>
<dbReference type="EMBL" id="VCKX01000072">
    <property type="protein sequence ID" value="TMR32214.1"/>
    <property type="molecule type" value="Genomic_DNA"/>
</dbReference>
<reference evidence="2 3" key="1">
    <citation type="submission" date="2019-05" db="EMBL/GenBank/DDBJ databases">
        <title>Draft genome sequence of Nonomuraea zeae DSM 100528.</title>
        <authorList>
            <person name="Saricaoglu S."/>
            <person name="Isik K."/>
        </authorList>
    </citation>
    <scope>NUCLEOTIDE SEQUENCE [LARGE SCALE GENOMIC DNA]</scope>
    <source>
        <strain evidence="2 3">DSM 100528</strain>
    </source>
</reference>
<dbReference type="PROSITE" id="PS00135">
    <property type="entry name" value="TRYPSIN_SER"/>
    <property type="match status" value="1"/>
</dbReference>
<dbReference type="Gene3D" id="2.40.10.10">
    <property type="entry name" value="Trypsin-like serine proteases"/>
    <property type="match status" value="2"/>
</dbReference>
<evidence type="ECO:0000313" key="3">
    <source>
        <dbReference type="Proteomes" id="UP000306628"/>
    </source>
</evidence>
<dbReference type="PROSITE" id="PS00134">
    <property type="entry name" value="TRYPSIN_HIS"/>
    <property type="match status" value="1"/>
</dbReference>
<keyword evidence="1" id="KW-0732">Signal</keyword>
<dbReference type="RefSeq" id="WP_138691894.1">
    <property type="nucleotide sequence ID" value="NZ_JBHSAZ010000033.1"/>
</dbReference>
<dbReference type="InterPro" id="IPR018114">
    <property type="entry name" value="TRYPSIN_HIS"/>
</dbReference>
<keyword evidence="3" id="KW-1185">Reference proteome</keyword>
<feature type="chain" id="PRO_5024359495" evidence="1">
    <location>
        <begin position="27"/>
        <end position="434"/>
    </location>
</feature>
<dbReference type="InterPro" id="IPR009003">
    <property type="entry name" value="Peptidase_S1_PA"/>
</dbReference>
<dbReference type="AlphaFoldDB" id="A0A5S4GI69"/>
<dbReference type="GO" id="GO:0004252">
    <property type="term" value="F:serine-type endopeptidase activity"/>
    <property type="evidence" value="ECO:0007669"/>
    <property type="project" value="InterPro"/>
</dbReference>
<dbReference type="SUPFAM" id="SSF50494">
    <property type="entry name" value="Trypsin-like serine proteases"/>
    <property type="match status" value="1"/>
</dbReference>
<gene>
    <name evidence="2" type="ORF">ETD85_23300</name>
</gene>
<proteinExistence type="predicted"/>
<dbReference type="Proteomes" id="UP000306628">
    <property type="component" value="Unassembled WGS sequence"/>
</dbReference>
<organism evidence="2 3">
    <name type="scientific">Nonomuraea zeae</name>
    <dbReference type="NCBI Taxonomy" id="1642303"/>
    <lineage>
        <taxon>Bacteria</taxon>
        <taxon>Bacillati</taxon>
        <taxon>Actinomycetota</taxon>
        <taxon>Actinomycetes</taxon>
        <taxon>Streptosporangiales</taxon>
        <taxon>Streptosporangiaceae</taxon>
        <taxon>Nonomuraea</taxon>
    </lineage>
</organism>
<dbReference type="InterPro" id="IPR043504">
    <property type="entry name" value="Peptidase_S1_PA_chymotrypsin"/>
</dbReference>
<protein>
    <submittedName>
        <fullName evidence="2">S1 family peptidase</fullName>
    </submittedName>
</protein>